<evidence type="ECO:0000313" key="9">
    <source>
        <dbReference type="EMBL" id="MFK4447401.1"/>
    </source>
</evidence>
<dbReference type="InterPro" id="IPR027417">
    <property type="entry name" value="P-loop_NTPase"/>
</dbReference>
<accession>A0ABW8MY83</accession>
<dbReference type="EMBL" id="JBIYDN010000034">
    <property type="protein sequence ID" value="MFK4447401.1"/>
    <property type="molecule type" value="Genomic_DNA"/>
</dbReference>
<dbReference type="InterPro" id="IPR050107">
    <property type="entry name" value="ABC_carbohydrate_import_ATPase"/>
</dbReference>
<keyword evidence="3" id="KW-0997">Cell inner membrane</keyword>
<evidence type="ECO:0000256" key="4">
    <source>
        <dbReference type="ARBA" id="ARBA00022597"/>
    </source>
</evidence>
<reference evidence="9 10" key="1">
    <citation type="submission" date="2024-11" db="EMBL/GenBank/DDBJ databases">
        <title>Using genomics to understand microbial adaptation to soil warming.</title>
        <authorList>
            <person name="Deangelis K.M. PhD."/>
        </authorList>
    </citation>
    <scope>NUCLEOTIDE SEQUENCE [LARGE SCALE GENOMIC DNA]</scope>
    <source>
        <strain evidence="9 10">GAS97</strain>
    </source>
</reference>
<dbReference type="PROSITE" id="PS00211">
    <property type="entry name" value="ABC_TRANSPORTER_1"/>
    <property type="match status" value="1"/>
</dbReference>
<keyword evidence="7 9" id="KW-0067">ATP-binding</keyword>
<evidence type="ECO:0000256" key="7">
    <source>
        <dbReference type="ARBA" id="ARBA00022840"/>
    </source>
</evidence>
<name>A0ABW8MY83_9BURK</name>
<dbReference type="Gene3D" id="3.40.50.300">
    <property type="entry name" value="P-loop containing nucleotide triphosphate hydrolases"/>
    <property type="match status" value="2"/>
</dbReference>
<sequence>MNQMDSVASGESRAGPAAPESAPLIALTHIDVTFGVVRALKQADFAFRTGECVAIAGHNGAGKSTLMSVLSGARRATAGWVEAGDKRFERGYDAETARALGVRCVFQELSLCPNLTIEENMHAVHPQLKGFGWRKRARAIIEAQLDAIFPGHRLSGKDLVGNLSLSQQQMVEIARCFARVDTPVKLVILDEPTSSLDKYTAEQLLAFVRKSAAEGITTVLITHMLNEMLRCADRVMVMRDGGVIATLPVEGLTKDAIIRAMGQFIEGDLTPRERAAAGASTQDAYQWTVGPGQQTTIDAPRGSIVGFAGLAGQGQTDVLNAIYASARGRHSRGRVAYVAGDRRSDGIFPDWTIAQNFDIRSLYDRTRGSWLNAASLRELFDTWARRLDIRGAAAGANILSLSGGNQQKVLFGRALASDADLILMDDPMRGVDIGTKLEIYRLLQDEAARGRTFIWYTTENDELFYCDKTYVFRSGRVTRELNASECTEEALLAASFEEPVR</sequence>
<proteinExistence type="predicted"/>
<evidence type="ECO:0000256" key="2">
    <source>
        <dbReference type="ARBA" id="ARBA00022475"/>
    </source>
</evidence>
<feature type="domain" description="ABC transporter" evidence="8">
    <location>
        <begin position="25"/>
        <end position="265"/>
    </location>
</feature>
<organism evidence="9 10">
    <name type="scientific">Caballeronia udeis</name>
    <dbReference type="NCBI Taxonomy" id="1232866"/>
    <lineage>
        <taxon>Bacteria</taxon>
        <taxon>Pseudomonadati</taxon>
        <taxon>Pseudomonadota</taxon>
        <taxon>Betaproteobacteria</taxon>
        <taxon>Burkholderiales</taxon>
        <taxon>Burkholderiaceae</taxon>
        <taxon>Caballeronia</taxon>
    </lineage>
</organism>
<feature type="domain" description="ABC transporter" evidence="8">
    <location>
        <begin position="264"/>
        <end position="499"/>
    </location>
</feature>
<dbReference type="Pfam" id="PF00005">
    <property type="entry name" value="ABC_tran"/>
    <property type="match status" value="2"/>
</dbReference>
<dbReference type="PROSITE" id="PS50893">
    <property type="entry name" value="ABC_TRANSPORTER_2"/>
    <property type="match status" value="2"/>
</dbReference>
<evidence type="ECO:0000256" key="6">
    <source>
        <dbReference type="ARBA" id="ARBA00022741"/>
    </source>
</evidence>
<dbReference type="InterPro" id="IPR017871">
    <property type="entry name" value="ABC_transporter-like_CS"/>
</dbReference>
<gene>
    <name evidence="9" type="ORF">ABH943_007437</name>
</gene>
<keyword evidence="3" id="KW-0472">Membrane</keyword>
<keyword evidence="2" id="KW-1003">Cell membrane</keyword>
<dbReference type="PANTHER" id="PTHR43790:SF9">
    <property type="entry name" value="GALACTOFURANOSE TRANSPORTER ATP-BINDING PROTEIN YTFR"/>
    <property type="match status" value="1"/>
</dbReference>
<evidence type="ECO:0000256" key="1">
    <source>
        <dbReference type="ARBA" id="ARBA00022448"/>
    </source>
</evidence>
<keyword evidence="5" id="KW-0677">Repeat</keyword>
<evidence type="ECO:0000256" key="5">
    <source>
        <dbReference type="ARBA" id="ARBA00022737"/>
    </source>
</evidence>
<comment type="caution">
    <text evidence="9">The sequence shown here is derived from an EMBL/GenBank/DDBJ whole genome shotgun (WGS) entry which is preliminary data.</text>
</comment>
<dbReference type="Proteomes" id="UP001620514">
    <property type="component" value="Unassembled WGS sequence"/>
</dbReference>
<dbReference type="SUPFAM" id="SSF52540">
    <property type="entry name" value="P-loop containing nucleoside triphosphate hydrolases"/>
    <property type="match status" value="2"/>
</dbReference>
<keyword evidence="6" id="KW-0547">Nucleotide-binding</keyword>
<dbReference type="InterPro" id="IPR003439">
    <property type="entry name" value="ABC_transporter-like_ATP-bd"/>
</dbReference>
<keyword evidence="1" id="KW-0813">Transport</keyword>
<dbReference type="SMART" id="SM00382">
    <property type="entry name" value="AAA"/>
    <property type="match status" value="2"/>
</dbReference>
<evidence type="ECO:0000256" key="3">
    <source>
        <dbReference type="ARBA" id="ARBA00022519"/>
    </source>
</evidence>
<evidence type="ECO:0000313" key="10">
    <source>
        <dbReference type="Proteomes" id="UP001620514"/>
    </source>
</evidence>
<dbReference type="CDD" id="cd03216">
    <property type="entry name" value="ABC_Carb_Monos_I"/>
    <property type="match status" value="1"/>
</dbReference>
<keyword evidence="10" id="KW-1185">Reference proteome</keyword>
<dbReference type="PANTHER" id="PTHR43790">
    <property type="entry name" value="CARBOHYDRATE TRANSPORT ATP-BINDING PROTEIN MG119-RELATED"/>
    <property type="match status" value="1"/>
</dbReference>
<dbReference type="GO" id="GO:0005524">
    <property type="term" value="F:ATP binding"/>
    <property type="evidence" value="ECO:0007669"/>
    <property type="project" value="UniProtKB-KW"/>
</dbReference>
<evidence type="ECO:0000259" key="8">
    <source>
        <dbReference type="PROSITE" id="PS50893"/>
    </source>
</evidence>
<dbReference type="InterPro" id="IPR003593">
    <property type="entry name" value="AAA+_ATPase"/>
</dbReference>
<keyword evidence="4" id="KW-0762">Sugar transport</keyword>
<protein>
    <submittedName>
        <fullName evidence="9">Ribose transport system ATP-binding protein</fullName>
    </submittedName>
</protein>